<dbReference type="GO" id="GO:0005737">
    <property type="term" value="C:cytoplasm"/>
    <property type="evidence" value="ECO:0007669"/>
    <property type="project" value="UniProtKB-SubCell"/>
</dbReference>
<dbReference type="InterPro" id="IPR013783">
    <property type="entry name" value="Ig-like_fold"/>
</dbReference>
<keyword evidence="2" id="KW-0963">Cytoplasm</keyword>
<dbReference type="InterPro" id="IPR031549">
    <property type="entry name" value="ASH"/>
</dbReference>
<dbReference type="EMBL" id="NOZQ01000039">
    <property type="protein sequence ID" value="OYD17020.1"/>
    <property type="molecule type" value="Genomic_DNA"/>
</dbReference>
<dbReference type="InterPro" id="IPR026444">
    <property type="entry name" value="Secre_tail"/>
</dbReference>
<dbReference type="SUPFAM" id="SSF69318">
    <property type="entry name" value="Integrin alpha N-terminal domain"/>
    <property type="match status" value="1"/>
</dbReference>
<organism evidence="6 7">
    <name type="scientific">candidate division WOR-3 bacterium JGI_Cruoil_03_44_89</name>
    <dbReference type="NCBI Taxonomy" id="1973748"/>
    <lineage>
        <taxon>Bacteria</taxon>
        <taxon>Bacteria division WOR-3</taxon>
    </lineage>
</organism>
<evidence type="ECO:0008006" key="8">
    <source>
        <dbReference type="Google" id="ProtNLM"/>
    </source>
</evidence>
<dbReference type="Pfam" id="PF13517">
    <property type="entry name" value="FG-GAP_3"/>
    <property type="match status" value="2"/>
</dbReference>
<comment type="subcellular location">
    <subcellularLocation>
        <location evidence="1">Cytoplasm</location>
    </subcellularLocation>
</comment>
<dbReference type="Proteomes" id="UP000215215">
    <property type="component" value="Unassembled WGS sequence"/>
</dbReference>
<dbReference type="Pfam" id="PF15780">
    <property type="entry name" value="ASH"/>
    <property type="match status" value="1"/>
</dbReference>
<evidence type="ECO:0000259" key="5">
    <source>
        <dbReference type="Pfam" id="PF15780"/>
    </source>
</evidence>
<evidence type="ECO:0000313" key="6">
    <source>
        <dbReference type="EMBL" id="OYD17020.1"/>
    </source>
</evidence>
<evidence type="ECO:0000313" key="7">
    <source>
        <dbReference type="Proteomes" id="UP000215215"/>
    </source>
</evidence>
<dbReference type="NCBIfam" id="TIGR04183">
    <property type="entry name" value="Por_Secre_tail"/>
    <property type="match status" value="1"/>
</dbReference>
<dbReference type="Gene3D" id="2.60.40.4070">
    <property type="match status" value="1"/>
</dbReference>
<evidence type="ECO:0000256" key="1">
    <source>
        <dbReference type="ARBA" id="ARBA00004496"/>
    </source>
</evidence>
<reference evidence="6 7" key="1">
    <citation type="submission" date="2017-07" db="EMBL/GenBank/DDBJ databases">
        <title>Recovery of genomes from metagenomes via a dereplication, aggregation, and scoring strategy.</title>
        <authorList>
            <person name="Sieber C.M."/>
            <person name="Probst A.J."/>
            <person name="Sharrar A."/>
            <person name="Thomas B.C."/>
            <person name="Hess M."/>
            <person name="Tringe S.G."/>
            <person name="Banfield J.F."/>
        </authorList>
    </citation>
    <scope>NUCLEOTIDE SEQUENCE [LARGE SCALE GENOMIC DNA]</scope>
    <source>
        <strain evidence="6">JGI_Cruoil_03_44_89</strain>
    </source>
</reference>
<protein>
    <recommendedName>
        <fullName evidence="8">FlgD Ig-like domain-containing protein</fullName>
    </recommendedName>
</protein>
<dbReference type="InterPro" id="IPR028994">
    <property type="entry name" value="Integrin_alpha_N"/>
</dbReference>
<proteinExistence type="predicted"/>
<evidence type="ECO:0000256" key="2">
    <source>
        <dbReference type="ARBA" id="ARBA00022490"/>
    </source>
</evidence>
<dbReference type="Gene3D" id="2.60.40.10">
    <property type="entry name" value="Immunoglobulins"/>
    <property type="match status" value="1"/>
</dbReference>
<sequence length="378" mass="41771">MWGTDEVRVRIFINQGDSSFVEGESYLIGYDTASQSIYCADFDGDGDVDMAVERSRGYGEIGYILIFLNNGDGSFADYIEYETDDASGYLYGNDLNSDGYIDIISSGTDTDRITIFINDGNSDYLPPVYYNVGDVPDGNDGGDFDGDGDVDLVVANQYHGGGTISVLMNQGEVEPNIGTSTRLLSFGKVNVGDSSSLSLEIYNLGYDTLIVNSLIIGDSVFKVNEVGFTLFPESTRNVTVTFSPVSTDSIEDTLIIFSNDPDSPEWIVNLRGNYKLVGIEEEERVENQEMEIECYPNPFNSVTVIRYSCSCPSRALIKIYDVSGRLVRTLVDEEQKTGDYWITWDGSDNSGERLPKGIYFCRLKASGFISTKKVILVR</sequence>
<feature type="domain" description="Abnormal spindle-like microcephaly-associated protein ASH" evidence="5">
    <location>
        <begin position="182"/>
        <end position="261"/>
    </location>
</feature>
<feature type="domain" description="FlgD/Vpr Ig-like" evidence="4">
    <location>
        <begin position="315"/>
        <end position="365"/>
    </location>
</feature>
<evidence type="ECO:0000256" key="3">
    <source>
        <dbReference type="ARBA" id="ARBA00022729"/>
    </source>
</evidence>
<name>A0A235BXE6_UNCW3</name>
<dbReference type="Pfam" id="PF13860">
    <property type="entry name" value="FlgD_ig"/>
    <property type="match status" value="1"/>
</dbReference>
<dbReference type="Gene3D" id="2.130.10.130">
    <property type="entry name" value="Integrin alpha, N-terminal"/>
    <property type="match status" value="1"/>
</dbReference>
<dbReference type="AlphaFoldDB" id="A0A235BXE6"/>
<comment type="caution">
    <text evidence="6">The sequence shown here is derived from an EMBL/GenBank/DDBJ whole genome shotgun (WGS) entry which is preliminary data.</text>
</comment>
<dbReference type="PANTHER" id="PTHR46580:SF4">
    <property type="entry name" value="ATP_GTP-BINDING PROTEIN"/>
    <property type="match status" value="1"/>
</dbReference>
<keyword evidence="3" id="KW-0732">Signal</keyword>
<accession>A0A235BXE6</accession>
<gene>
    <name evidence="6" type="ORF">CH333_02120</name>
</gene>
<dbReference type="InterPro" id="IPR013517">
    <property type="entry name" value="FG-GAP"/>
</dbReference>
<dbReference type="PANTHER" id="PTHR46580">
    <property type="entry name" value="SENSOR KINASE-RELATED"/>
    <property type="match status" value="1"/>
</dbReference>
<dbReference type="InterPro" id="IPR025965">
    <property type="entry name" value="FlgD/Vpr_Ig-like"/>
</dbReference>
<evidence type="ECO:0000259" key="4">
    <source>
        <dbReference type="Pfam" id="PF13860"/>
    </source>
</evidence>